<name>A0ABV8TUV3_9ACTN</name>
<feature type="transmembrane region" description="Helical" evidence="8">
    <location>
        <begin position="261"/>
        <end position="288"/>
    </location>
</feature>
<evidence type="ECO:0000313" key="9">
    <source>
        <dbReference type="EMBL" id="MFC4334554.1"/>
    </source>
</evidence>
<evidence type="ECO:0000256" key="1">
    <source>
        <dbReference type="ARBA" id="ARBA00004651"/>
    </source>
</evidence>
<dbReference type="CDD" id="cd06550">
    <property type="entry name" value="TM_ABC_iron-siderophores_like"/>
    <property type="match status" value="1"/>
</dbReference>
<organism evidence="9 10">
    <name type="scientific">Salininema proteolyticum</name>
    <dbReference type="NCBI Taxonomy" id="1607685"/>
    <lineage>
        <taxon>Bacteria</taxon>
        <taxon>Bacillati</taxon>
        <taxon>Actinomycetota</taxon>
        <taxon>Actinomycetes</taxon>
        <taxon>Glycomycetales</taxon>
        <taxon>Glycomycetaceae</taxon>
        <taxon>Salininema</taxon>
    </lineage>
</organism>
<keyword evidence="5 8" id="KW-0812">Transmembrane</keyword>
<feature type="transmembrane region" description="Helical" evidence="8">
    <location>
        <begin position="168"/>
        <end position="187"/>
    </location>
</feature>
<keyword evidence="3" id="KW-0813">Transport</keyword>
<gene>
    <name evidence="9" type="ORF">ACFPET_05010</name>
</gene>
<dbReference type="Proteomes" id="UP001595823">
    <property type="component" value="Unassembled WGS sequence"/>
</dbReference>
<evidence type="ECO:0000313" key="10">
    <source>
        <dbReference type="Proteomes" id="UP001595823"/>
    </source>
</evidence>
<keyword evidence="7 8" id="KW-0472">Membrane</keyword>
<keyword evidence="4" id="KW-1003">Cell membrane</keyword>
<evidence type="ECO:0000256" key="3">
    <source>
        <dbReference type="ARBA" id="ARBA00022448"/>
    </source>
</evidence>
<feature type="transmembrane region" description="Helical" evidence="8">
    <location>
        <begin position="112"/>
        <end position="131"/>
    </location>
</feature>
<feature type="transmembrane region" description="Helical" evidence="8">
    <location>
        <begin position="28"/>
        <end position="46"/>
    </location>
</feature>
<reference evidence="10" key="1">
    <citation type="journal article" date="2019" name="Int. J. Syst. Evol. Microbiol.">
        <title>The Global Catalogue of Microorganisms (GCM) 10K type strain sequencing project: providing services to taxonomists for standard genome sequencing and annotation.</title>
        <authorList>
            <consortium name="The Broad Institute Genomics Platform"/>
            <consortium name="The Broad Institute Genome Sequencing Center for Infectious Disease"/>
            <person name="Wu L."/>
            <person name="Ma J."/>
        </authorList>
    </citation>
    <scope>NUCLEOTIDE SEQUENCE [LARGE SCALE GENOMIC DNA]</scope>
    <source>
        <strain evidence="10">IBRC-M 10908</strain>
    </source>
</reference>
<dbReference type="SUPFAM" id="SSF81345">
    <property type="entry name" value="ABC transporter involved in vitamin B12 uptake, BtuC"/>
    <property type="match status" value="1"/>
</dbReference>
<evidence type="ECO:0000256" key="5">
    <source>
        <dbReference type="ARBA" id="ARBA00022692"/>
    </source>
</evidence>
<evidence type="ECO:0000256" key="8">
    <source>
        <dbReference type="SAM" id="Phobius"/>
    </source>
</evidence>
<feature type="transmembrane region" description="Helical" evidence="8">
    <location>
        <begin position="327"/>
        <end position="346"/>
    </location>
</feature>
<dbReference type="Pfam" id="PF01032">
    <property type="entry name" value="FecCD"/>
    <property type="match status" value="1"/>
</dbReference>
<feature type="transmembrane region" description="Helical" evidence="8">
    <location>
        <begin position="300"/>
        <end position="321"/>
    </location>
</feature>
<feature type="transmembrane region" description="Helical" evidence="8">
    <location>
        <begin position="82"/>
        <end position="100"/>
    </location>
</feature>
<evidence type="ECO:0000256" key="2">
    <source>
        <dbReference type="ARBA" id="ARBA00007935"/>
    </source>
</evidence>
<dbReference type="InterPro" id="IPR037294">
    <property type="entry name" value="ABC_BtuC-like"/>
</dbReference>
<dbReference type="PANTHER" id="PTHR30472">
    <property type="entry name" value="FERRIC ENTEROBACTIN TRANSPORT SYSTEM PERMEASE PROTEIN"/>
    <property type="match status" value="1"/>
</dbReference>
<evidence type="ECO:0000256" key="4">
    <source>
        <dbReference type="ARBA" id="ARBA00022475"/>
    </source>
</evidence>
<dbReference type="InterPro" id="IPR000522">
    <property type="entry name" value="ABC_transptr_permease_BtuC"/>
</dbReference>
<comment type="subcellular location">
    <subcellularLocation>
        <location evidence="1">Cell membrane</location>
        <topology evidence="1">Multi-pass membrane protein</topology>
    </subcellularLocation>
</comment>
<feature type="transmembrane region" description="Helical" evidence="8">
    <location>
        <begin position="212"/>
        <end position="232"/>
    </location>
</feature>
<evidence type="ECO:0000256" key="7">
    <source>
        <dbReference type="ARBA" id="ARBA00023136"/>
    </source>
</evidence>
<comment type="similarity">
    <text evidence="2">Belongs to the binding-protein-dependent transport system permease family. FecCD subfamily.</text>
</comment>
<keyword evidence="6 8" id="KW-1133">Transmembrane helix</keyword>
<proteinExistence type="inferred from homology"/>
<feature type="transmembrane region" description="Helical" evidence="8">
    <location>
        <begin position="137"/>
        <end position="156"/>
    </location>
</feature>
<dbReference type="EMBL" id="JBHSDK010000007">
    <property type="protein sequence ID" value="MFC4334554.1"/>
    <property type="molecule type" value="Genomic_DNA"/>
</dbReference>
<keyword evidence="10" id="KW-1185">Reference proteome</keyword>
<dbReference type="RefSeq" id="WP_380618360.1">
    <property type="nucleotide sequence ID" value="NZ_JBHSDK010000007.1"/>
</dbReference>
<sequence length="355" mass="35808">MSTVHSPSPSHVVKRIGSLSVRSHRRSLIAGLAATAVLALLGLYALSAGDTGKGLGRTLAILVGDGTAAEDFIVLELRLPRLLTAVFVGAALGCAGSLFQTLTRNPLGSPDLLGITSGATTGALVCIVFGISTAPLAIAGFAGAAAVGVGVLFTLLLRGIDSTTGYRLILIGLGCSAMFTGLNGYLLTRTQDVVVASKAVYWMTGDLSGSDWGQAATVGFAAVAGLVAALLLSRSLDGVRYGTHTATGLGVNVALTTRSALGLACLLTAAAVAVAGPLAFVALSAPHIARTLCRGDRPNLLVSAVFGAAIVVVADTAAQHAFVDRQLPTGAVTGAIGGLYLMWLLAAHRKKGTRL</sequence>
<dbReference type="PANTHER" id="PTHR30472:SF24">
    <property type="entry name" value="FERRIC ENTEROBACTIN TRANSPORT SYSTEM PERMEASE PROTEIN FEPG"/>
    <property type="match status" value="1"/>
</dbReference>
<evidence type="ECO:0000256" key="6">
    <source>
        <dbReference type="ARBA" id="ARBA00022989"/>
    </source>
</evidence>
<comment type="caution">
    <text evidence="9">The sequence shown here is derived from an EMBL/GenBank/DDBJ whole genome shotgun (WGS) entry which is preliminary data.</text>
</comment>
<protein>
    <submittedName>
        <fullName evidence="9">FecCD family ABC transporter permease</fullName>
    </submittedName>
</protein>
<accession>A0ABV8TUV3</accession>
<dbReference type="Gene3D" id="1.10.3470.10">
    <property type="entry name" value="ABC transporter involved in vitamin B12 uptake, BtuC"/>
    <property type="match status" value="1"/>
</dbReference>